<gene>
    <name evidence="2" type="ORF">HID58_026712</name>
</gene>
<keyword evidence="1" id="KW-0732">Signal</keyword>
<feature type="signal peptide" evidence="1">
    <location>
        <begin position="1"/>
        <end position="18"/>
    </location>
</feature>
<evidence type="ECO:0000313" key="2">
    <source>
        <dbReference type="EMBL" id="KAH0919052.1"/>
    </source>
</evidence>
<dbReference type="EMBL" id="JAGKQM010000007">
    <property type="protein sequence ID" value="KAH0919052.1"/>
    <property type="molecule type" value="Genomic_DNA"/>
</dbReference>
<dbReference type="Proteomes" id="UP000824890">
    <property type="component" value="Unassembled WGS sequence"/>
</dbReference>
<comment type="caution">
    <text evidence="2">The sequence shown here is derived from an EMBL/GenBank/DDBJ whole genome shotgun (WGS) entry which is preliminary data.</text>
</comment>
<protein>
    <submittedName>
        <fullName evidence="2">Uncharacterized protein</fullName>
    </submittedName>
</protein>
<feature type="non-terminal residue" evidence="2">
    <location>
        <position position="1"/>
    </location>
</feature>
<evidence type="ECO:0000313" key="3">
    <source>
        <dbReference type="Proteomes" id="UP000824890"/>
    </source>
</evidence>
<sequence length="95" mass="10334">LSSTSVFFFSSLYSGFFGYLCNLHCCCCISSASTHCNALAAEMAPDTRVNVVAPGVVPPTHFASFITQNSEVRRNFSGRRRNALQALNQNLPLVT</sequence>
<keyword evidence="3" id="KW-1185">Reference proteome</keyword>
<name>A0ABQ8CPP3_BRANA</name>
<evidence type="ECO:0000256" key="1">
    <source>
        <dbReference type="SAM" id="SignalP"/>
    </source>
</evidence>
<proteinExistence type="predicted"/>
<organism evidence="2 3">
    <name type="scientific">Brassica napus</name>
    <name type="common">Rape</name>
    <dbReference type="NCBI Taxonomy" id="3708"/>
    <lineage>
        <taxon>Eukaryota</taxon>
        <taxon>Viridiplantae</taxon>
        <taxon>Streptophyta</taxon>
        <taxon>Embryophyta</taxon>
        <taxon>Tracheophyta</taxon>
        <taxon>Spermatophyta</taxon>
        <taxon>Magnoliopsida</taxon>
        <taxon>eudicotyledons</taxon>
        <taxon>Gunneridae</taxon>
        <taxon>Pentapetalae</taxon>
        <taxon>rosids</taxon>
        <taxon>malvids</taxon>
        <taxon>Brassicales</taxon>
        <taxon>Brassicaceae</taxon>
        <taxon>Brassiceae</taxon>
        <taxon>Brassica</taxon>
    </lineage>
</organism>
<feature type="chain" id="PRO_5047483034" evidence="1">
    <location>
        <begin position="19"/>
        <end position="95"/>
    </location>
</feature>
<reference evidence="2 3" key="1">
    <citation type="submission" date="2021-05" db="EMBL/GenBank/DDBJ databases">
        <title>Genome Assembly of Synthetic Allotetraploid Brassica napus Reveals Homoeologous Exchanges between Subgenomes.</title>
        <authorList>
            <person name="Davis J.T."/>
        </authorList>
    </citation>
    <scope>NUCLEOTIDE SEQUENCE [LARGE SCALE GENOMIC DNA]</scope>
    <source>
        <strain evidence="3">cv. Da-Ae</strain>
        <tissue evidence="2">Seedling</tissue>
    </source>
</reference>
<accession>A0ABQ8CPP3</accession>